<dbReference type="EMBL" id="JAPESX010003011">
    <property type="protein sequence ID" value="KAJ8105950.1"/>
    <property type="molecule type" value="Genomic_DNA"/>
</dbReference>
<proteinExistence type="predicted"/>
<accession>A0ACC2HSY8</accession>
<keyword evidence="2" id="KW-1185">Reference proteome</keyword>
<name>A0ACC2HSY8_9PEZI</name>
<evidence type="ECO:0000313" key="2">
    <source>
        <dbReference type="Proteomes" id="UP001153334"/>
    </source>
</evidence>
<dbReference type="Proteomes" id="UP001153334">
    <property type="component" value="Unassembled WGS sequence"/>
</dbReference>
<sequence length="136" mass="15286">MNVGAEGLENVFTPEMAGALHALGDELRARINALGEEGEGEGRRRLRVLGAGSILVFHFTRARVEDIRSPADWMGDEDPRLLDLFHLEMLHEGFYLARRGYAALSIAFLEEEGRKELDRFVEAVRKFLVTFGELIA</sequence>
<comment type="caution">
    <text evidence="1">The sequence shown here is derived from an EMBL/GenBank/DDBJ whole genome shotgun (WGS) entry which is preliminary data.</text>
</comment>
<protein>
    <submittedName>
        <fullName evidence="1">Uncharacterized protein</fullName>
    </submittedName>
</protein>
<reference evidence="1" key="1">
    <citation type="submission" date="2022-11" db="EMBL/GenBank/DDBJ databases">
        <title>Genome Sequence of Nemania bipapillata.</title>
        <authorList>
            <person name="Buettner E."/>
        </authorList>
    </citation>
    <scope>NUCLEOTIDE SEQUENCE</scope>
    <source>
        <strain evidence="1">CP14</strain>
    </source>
</reference>
<evidence type="ECO:0000313" key="1">
    <source>
        <dbReference type="EMBL" id="KAJ8105950.1"/>
    </source>
</evidence>
<organism evidence="1 2">
    <name type="scientific">Nemania bipapillata</name>
    <dbReference type="NCBI Taxonomy" id="110536"/>
    <lineage>
        <taxon>Eukaryota</taxon>
        <taxon>Fungi</taxon>
        <taxon>Dikarya</taxon>
        <taxon>Ascomycota</taxon>
        <taxon>Pezizomycotina</taxon>
        <taxon>Sordariomycetes</taxon>
        <taxon>Xylariomycetidae</taxon>
        <taxon>Xylariales</taxon>
        <taxon>Xylariaceae</taxon>
        <taxon>Nemania</taxon>
    </lineage>
</organism>
<gene>
    <name evidence="1" type="ORF">ONZ43_g7227</name>
</gene>